<dbReference type="AlphaFoldDB" id="A0A4Q0NSI2"/>
<dbReference type="EMBL" id="QOVI01000004">
    <property type="protein sequence ID" value="RXG14019.1"/>
    <property type="molecule type" value="Genomic_DNA"/>
</dbReference>
<comment type="caution">
    <text evidence="2">The sequence shown here is derived from an EMBL/GenBank/DDBJ whole genome shotgun (WGS) entry which is preliminary data.</text>
</comment>
<accession>A0A4Q0NSI2</accession>
<evidence type="ECO:0000313" key="3">
    <source>
        <dbReference type="Proteomes" id="UP000289821"/>
    </source>
</evidence>
<dbReference type="RefSeq" id="WP_128761443.1">
    <property type="nucleotide sequence ID" value="NZ_QOVI01000004.1"/>
</dbReference>
<sequence>MHKITCIIFLLVSSICFAQDFRFSKVSLEELQEEAHPLDPEADAAILYREKYSHLDYLQNSGFILKTEVYERIKIYNPEGFKWATQQVALYQGSSSEETISGLRGVTYTLEGSNIEETKLRKDGIFSEERNKYYDIEKFTLPNLQKGCVIEFKYEVMSPFISTIDEVKLQEEIPLNKAKITFTSPEWLIYQMHRKGLLPLDVNETTTADKVNYTVRPGISSGGSLRGGTRAAVQNRTIDFQRKKYIIEASDVPSLKEEVFSSNIDNFRSAISFELSYTQYPGEPFEKITSNWEAVSKTIYDSENFGGQLKNQRFFDDDVDAVLEGAVSSEEKVVRIFEFVKRRMTWNNFLGIYADQGVKEAYKTGTGNSADINLLLVSMLQYAGLDANPVILSTRDNGIPIFPTRDGFNDVIAGVTIDGNTMLMDATNKLGAVNLLEEGLLNWQGRLIRKDGISDWVDLYPTTHAIESTLVNFEISDDLMTTGTAKSRYTGHYGLSYRRKFKGKTEQEHLENLEEIHTGVEINDFEFKNLDNVYEPVEVSYDFEMLNGGVEEVAGKIYVSPLFYLTQAENPFKSEERNHPIDFRFPWKDRYVLKIKVPEGYAVESLPKSGAMSLIDNLGSFRYMISESATGISVSTEFSLNSSLIPAELYLDLKKFYEMIVSKQNEKIVLSKI</sequence>
<dbReference type="Gene3D" id="3.10.620.30">
    <property type="match status" value="1"/>
</dbReference>
<reference evidence="2 3" key="1">
    <citation type="submission" date="2018-07" db="EMBL/GenBank/DDBJ databases">
        <title>Leeuwenhoekiella genomics.</title>
        <authorList>
            <person name="Tahon G."/>
            <person name="Willems A."/>
        </authorList>
    </citation>
    <scope>NUCLEOTIDE SEQUENCE [LARGE SCALE GENOMIC DNA]</scope>
    <source>
        <strain evidence="2 3">R-50232</strain>
    </source>
</reference>
<gene>
    <name evidence="2" type="ORF">DSM04_104124</name>
</gene>
<protein>
    <submittedName>
        <fullName evidence="2">Uncharacterized protein</fullName>
    </submittedName>
</protein>
<feature type="signal peptide" evidence="1">
    <location>
        <begin position="1"/>
        <end position="18"/>
    </location>
</feature>
<dbReference type="Gene3D" id="2.60.120.1130">
    <property type="match status" value="1"/>
</dbReference>
<feature type="chain" id="PRO_5020608460" evidence="1">
    <location>
        <begin position="19"/>
        <end position="673"/>
    </location>
</feature>
<dbReference type="Proteomes" id="UP000289821">
    <property type="component" value="Unassembled WGS sequence"/>
</dbReference>
<organism evidence="2 3">
    <name type="scientific">Leeuwenhoekiella aestuarii</name>
    <dbReference type="NCBI Taxonomy" id="2249426"/>
    <lineage>
        <taxon>Bacteria</taxon>
        <taxon>Pseudomonadati</taxon>
        <taxon>Bacteroidota</taxon>
        <taxon>Flavobacteriia</taxon>
        <taxon>Flavobacteriales</taxon>
        <taxon>Flavobacteriaceae</taxon>
        <taxon>Leeuwenhoekiella</taxon>
    </lineage>
</organism>
<proteinExistence type="predicted"/>
<dbReference type="OrthoDB" id="98874at2"/>
<keyword evidence="3" id="KW-1185">Reference proteome</keyword>
<evidence type="ECO:0000256" key="1">
    <source>
        <dbReference type="SAM" id="SignalP"/>
    </source>
</evidence>
<keyword evidence="1" id="KW-0732">Signal</keyword>
<evidence type="ECO:0000313" key="2">
    <source>
        <dbReference type="EMBL" id="RXG14019.1"/>
    </source>
</evidence>
<dbReference type="Gene3D" id="2.60.40.3140">
    <property type="match status" value="1"/>
</dbReference>
<name>A0A4Q0NSI2_9FLAO</name>